<reference evidence="1" key="1">
    <citation type="submission" date="2013-12" db="EMBL/GenBank/DDBJ databases">
        <title>The Genome Sequence of Aphanomyces astaci APO3.</title>
        <authorList>
            <consortium name="The Broad Institute Genomics Platform"/>
            <person name="Russ C."/>
            <person name="Tyler B."/>
            <person name="van West P."/>
            <person name="Dieguez-Uribeondo J."/>
            <person name="Young S.K."/>
            <person name="Zeng Q."/>
            <person name="Gargeya S."/>
            <person name="Fitzgerald M."/>
            <person name="Abouelleil A."/>
            <person name="Alvarado L."/>
            <person name="Chapman S.B."/>
            <person name="Gainer-Dewar J."/>
            <person name="Goldberg J."/>
            <person name="Griggs A."/>
            <person name="Gujja S."/>
            <person name="Hansen M."/>
            <person name="Howarth C."/>
            <person name="Imamovic A."/>
            <person name="Ireland A."/>
            <person name="Larimer J."/>
            <person name="McCowan C."/>
            <person name="Murphy C."/>
            <person name="Pearson M."/>
            <person name="Poon T.W."/>
            <person name="Priest M."/>
            <person name="Roberts A."/>
            <person name="Saif S."/>
            <person name="Shea T."/>
            <person name="Sykes S."/>
            <person name="Wortman J."/>
            <person name="Nusbaum C."/>
            <person name="Birren B."/>
        </authorList>
    </citation>
    <scope>NUCLEOTIDE SEQUENCE [LARGE SCALE GENOMIC DNA]</scope>
    <source>
        <strain evidence="1">APO3</strain>
    </source>
</reference>
<accession>W4GPP7</accession>
<sequence length="139" mass="15365">MPVKTRVPRQRHAEMSTTYACSAIHFCFPATFRTTLNGMSAVHEDASVVEEVPDSTPTAARCQVLSKGLAWNFCSIALNPFLQCYARSAKASNPFSVCFKEFKGLGRAICNFTLQHSVLEKAPPTYIFNIVLPACRRSS</sequence>
<evidence type="ECO:0000313" key="1">
    <source>
        <dbReference type="EMBL" id="ETV80853.1"/>
    </source>
</evidence>
<organism evidence="1">
    <name type="scientific">Aphanomyces astaci</name>
    <name type="common">Crayfish plague agent</name>
    <dbReference type="NCBI Taxonomy" id="112090"/>
    <lineage>
        <taxon>Eukaryota</taxon>
        <taxon>Sar</taxon>
        <taxon>Stramenopiles</taxon>
        <taxon>Oomycota</taxon>
        <taxon>Saprolegniomycetes</taxon>
        <taxon>Saprolegniales</taxon>
        <taxon>Verrucalvaceae</taxon>
        <taxon>Aphanomyces</taxon>
    </lineage>
</organism>
<protein>
    <submittedName>
        <fullName evidence="1">Uncharacterized protein</fullName>
    </submittedName>
</protein>
<proteinExistence type="predicted"/>
<dbReference type="OrthoDB" id="75348at2759"/>
<dbReference type="GeneID" id="20808306"/>
<name>W4GPP7_APHAT</name>
<gene>
    <name evidence="1" type="ORF">H257_06310</name>
</gene>
<dbReference type="EMBL" id="KI913125">
    <property type="protein sequence ID" value="ETV80853.1"/>
    <property type="molecule type" value="Genomic_DNA"/>
</dbReference>
<dbReference type="RefSeq" id="XP_009829800.1">
    <property type="nucleotide sequence ID" value="XM_009831498.1"/>
</dbReference>
<dbReference type="VEuPathDB" id="FungiDB:H257_06310"/>
<dbReference type="AlphaFoldDB" id="W4GPP7"/>